<dbReference type="Proteomes" id="UP001249076">
    <property type="component" value="Unassembled WGS sequence"/>
</dbReference>
<keyword evidence="4" id="KW-1185">Reference proteome</keyword>
<dbReference type="SUPFAM" id="SSF54523">
    <property type="entry name" value="Pili subunits"/>
    <property type="match status" value="1"/>
</dbReference>
<evidence type="ECO:0000256" key="1">
    <source>
        <dbReference type="SAM" id="Phobius"/>
    </source>
</evidence>
<dbReference type="RefSeq" id="WP_110961241.1">
    <property type="nucleotide sequence ID" value="NZ_JAVDTL010000004.1"/>
</dbReference>
<dbReference type="EMBL" id="JAVDTS010000006">
    <property type="protein sequence ID" value="MDR6839099.1"/>
    <property type="molecule type" value="Genomic_DNA"/>
</dbReference>
<evidence type="ECO:0000313" key="5">
    <source>
        <dbReference type="Proteomes" id="UP001253458"/>
    </source>
</evidence>
<gene>
    <name evidence="2" type="ORF">J2W88_003140</name>
    <name evidence="3" type="ORF">J2W93_003953</name>
</gene>
<keyword evidence="1" id="KW-0472">Membrane</keyword>
<evidence type="ECO:0000313" key="3">
    <source>
        <dbReference type="EMBL" id="MDR6839099.1"/>
    </source>
</evidence>
<dbReference type="AlphaFoldDB" id="A0AAJ2BYI0"/>
<evidence type="ECO:0000313" key="4">
    <source>
        <dbReference type="Proteomes" id="UP001249076"/>
    </source>
</evidence>
<name>A0AAJ2BYI0_ACIDE</name>
<keyword evidence="1" id="KW-0812">Transmembrane</keyword>
<dbReference type="InterPro" id="IPR012902">
    <property type="entry name" value="N_methyl_site"/>
</dbReference>
<keyword evidence="1" id="KW-1133">Transmembrane helix</keyword>
<organism evidence="2 5">
    <name type="scientific">Acidovorax delafieldii</name>
    <name type="common">Pseudomonas delafieldii</name>
    <dbReference type="NCBI Taxonomy" id="47920"/>
    <lineage>
        <taxon>Bacteria</taxon>
        <taxon>Pseudomonadati</taxon>
        <taxon>Pseudomonadota</taxon>
        <taxon>Betaproteobacteria</taxon>
        <taxon>Burkholderiales</taxon>
        <taxon>Comamonadaceae</taxon>
        <taxon>Acidovorax</taxon>
    </lineage>
</organism>
<dbReference type="PROSITE" id="PS00409">
    <property type="entry name" value="PROKAR_NTER_METHYL"/>
    <property type="match status" value="1"/>
</dbReference>
<sequence>MTTKPTNYGAMPVRRQRGFSLLELSIALVVIGLVLGAVAVGRDLQRSAANQRLSTDFIQGWQLAYEAFFNGVGYPPGDNPTNPTGRVNGNSATPGSELCGDAMINAFLAAGIRLPAGRTEGQQDRYVYLDSNGNPQEARVCFQSVDWAEPGVTVGTYVTRPRNVMVIRGTTFSLAASLDQQIDGNSDARFGRLRDISFANDVTANTPGKIWPIDDRMAFGSTTPTSLDESQVAITTALFKMMR</sequence>
<dbReference type="EMBL" id="JAVDTL010000004">
    <property type="protein sequence ID" value="MDR6767859.1"/>
    <property type="molecule type" value="Genomic_DNA"/>
</dbReference>
<dbReference type="InterPro" id="IPR045584">
    <property type="entry name" value="Pilin-like"/>
</dbReference>
<dbReference type="Pfam" id="PF07963">
    <property type="entry name" value="N_methyl"/>
    <property type="match status" value="1"/>
</dbReference>
<proteinExistence type="predicted"/>
<feature type="transmembrane region" description="Helical" evidence="1">
    <location>
        <begin position="21"/>
        <end position="41"/>
    </location>
</feature>
<protein>
    <submittedName>
        <fullName evidence="2">Prepilin-type N-terminal cleavage/methylation domain-containing protein</fullName>
    </submittedName>
</protein>
<dbReference type="NCBIfam" id="TIGR02532">
    <property type="entry name" value="IV_pilin_GFxxxE"/>
    <property type="match status" value="1"/>
</dbReference>
<accession>A0AAJ2BYI0</accession>
<dbReference type="Proteomes" id="UP001253458">
    <property type="component" value="Unassembled WGS sequence"/>
</dbReference>
<comment type="caution">
    <text evidence="2">The sequence shown here is derived from an EMBL/GenBank/DDBJ whole genome shotgun (WGS) entry which is preliminary data.</text>
</comment>
<evidence type="ECO:0000313" key="2">
    <source>
        <dbReference type="EMBL" id="MDR6767859.1"/>
    </source>
</evidence>
<reference evidence="2 4" key="1">
    <citation type="submission" date="2023-07" db="EMBL/GenBank/DDBJ databases">
        <title>Sorghum-associated microbial communities from plants grown in Nebraska, USA.</title>
        <authorList>
            <person name="Schachtman D."/>
        </authorList>
    </citation>
    <scope>NUCLEOTIDE SEQUENCE</scope>
    <source>
        <strain evidence="3 4">BE105</strain>
        <strain evidence="2">BE69</strain>
    </source>
</reference>